<evidence type="ECO:0000313" key="1">
    <source>
        <dbReference type="EMBL" id="DAD92631.1"/>
    </source>
</evidence>
<dbReference type="EMBL" id="BK015141">
    <property type="protein sequence ID" value="DAD92631.1"/>
    <property type="molecule type" value="Genomic_DNA"/>
</dbReference>
<name>A0A8S5NE14_9CAUD</name>
<organism evidence="1">
    <name type="scientific">Siphoviridae sp. ct9JD14</name>
    <dbReference type="NCBI Taxonomy" id="2826175"/>
    <lineage>
        <taxon>Viruses</taxon>
        <taxon>Duplodnaviria</taxon>
        <taxon>Heunggongvirae</taxon>
        <taxon>Uroviricota</taxon>
        <taxon>Caudoviricetes</taxon>
    </lineage>
</organism>
<accession>A0A8S5NE14</accession>
<proteinExistence type="predicted"/>
<sequence>MSKKCVCGNEMFTVFMCRKCEHLLYVEEDEDFPQKLGKIAAKACPCCGEQDEGLWRLLGRAEGFEGTVFTEESDED</sequence>
<protein>
    <submittedName>
        <fullName evidence="1">LysW biosynthesis protein LysW</fullName>
    </submittedName>
</protein>
<reference evidence="1" key="1">
    <citation type="journal article" date="2021" name="Proc. Natl. Acad. Sci. U.S.A.">
        <title>A Catalog of Tens of Thousands of Viruses from Human Metagenomes Reveals Hidden Associations with Chronic Diseases.</title>
        <authorList>
            <person name="Tisza M.J."/>
            <person name="Buck C.B."/>
        </authorList>
    </citation>
    <scope>NUCLEOTIDE SEQUENCE</scope>
    <source>
        <strain evidence="1">Ct9JD14</strain>
    </source>
</reference>